<gene>
    <name evidence="8" type="ORF">Raf01_56040</name>
</gene>
<dbReference type="InterPro" id="IPR013249">
    <property type="entry name" value="RNA_pol_sigma70_r4_t2"/>
</dbReference>
<proteinExistence type="inferred from homology"/>
<evidence type="ECO:0000256" key="1">
    <source>
        <dbReference type="ARBA" id="ARBA00010641"/>
    </source>
</evidence>
<dbReference type="InterPro" id="IPR014284">
    <property type="entry name" value="RNA_pol_sigma-70_dom"/>
</dbReference>
<feature type="domain" description="RNA polymerase sigma factor 70 region 4 type 2" evidence="7">
    <location>
        <begin position="101"/>
        <end position="153"/>
    </location>
</feature>
<dbReference type="RefSeq" id="WP_239133969.1">
    <property type="nucleotide sequence ID" value="NZ_BONZ01000055.1"/>
</dbReference>
<dbReference type="InterPro" id="IPR007627">
    <property type="entry name" value="RNA_pol_sigma70_r2"/>
</dbReference>
<dbReference type="SUPFAM" id="SSF88946">
    <property type="entry name" value="Sigma2 domain of RNA polymerase sigma factors"/>
    <property type="match status" value="1"/>
</dbReference>
<evidence type="ECO:0000256" key="2">
    <source>
        <dbReference type="ARBA" id="ARBA00023015"/>
    </source>
</evidence>
<dbReference type="InterPro" id="IPR014325">
    <property type="entry name" value="RNA_pol_sigma-E_actinobac"/>
</dbReference>
<dbReference type="Gene3D" id="1.10.10.10">
    <property type="entry name" value="Winged helix-like DNA-binding domain superfamily/Winged helix DNA-binding domain"/>
    <property type="match status" value="1"/>
</dbReference>
<evidence type="ECO:0000313" key="8">
    <source>
        <dbReference type="EMBL" id="GIH17432.1"/>
    </source>
</evidence>
<accession>A0A8J3QWL0</accession>
<dbReference type="GO" id="GO:0006352">
    <property type="term" value="P:DNA-templated transcription initiation"/>
    <property type="evidence" value="ECO:0007669"/>
    <property type="project" value="InterPro"/>
</dbReference>
<evidence type="ECO:0000256" key="3">
    <source>
        <dbReference type="ARBA" id="ARBA00023082"/>
    </source>
</evidence>
<comment type="similarity">
    <text evidence="1">Belongs to the sigma-70 factor family. ECF subfamily.</text>
</comment>
<keyword evidence="4" id="KW-0238">DNA-binding</keyword>
<dbReference type="AlphaFoldDB" id="A0A8J3QWL0"/>
<keyword evidence="5" id="KW-0804">Transcription</keyword>
<dbReference type="SUPFAM" id="SSF88659">
    <property type="entry name" value="Sigma3 and sigma4 domains of RNA polymerase sigma factors"/>
    <property type="match status" value="1"/>
</dbReference>
<organism evidence="8 9">
    <name type="scientific">Rugosimonospora africana</name>
    <dbReference type="NCBI Taxonomy" id="556532"/>
    <lineage>
        <taxon>Bacteria</taxon>
        <taxon>Bacillati</taxon>
        <taxon>Actinomycetota</taxon>
        <taxon>Actinomycetes</taxon>
        <taxon>Micromonosporales</taxon>
        <taxon>Micromonosporaceae</taxon>
        <taxon>Rugosimonospora</taxon>
    </lineage>
</organism>
<dbReference type="PANTHER" id="PTHR43133:SF50">
    <property type="entry name" value="ECF RNA POLYMERASE SIGMA FACTOR SIGM"/>
    <property type="match status" value="1"/>
</dbReference>
<dbReference type="Pfam" id="PF04542">
    <property type="entry name" value="Sigma70_r2"/>
    <property type="match status" value="1"/>
</dbReference>
<feature type="domain" description="RNA polymerase sigma-70 region 2" evidence="6">
    <location>
        <begin position="11"/>
        <end position="77"/>
    </location>
</feature>
<comment type="caution">
    <text evidence="8">The sequence shown here is derived from an EMBL/GenBank/DDBJ whole genome shotgun (WGS) entry which is preliminary data.</text>
</comment>
<dbReference type="CDD" id="cd06171">
    <property type="entry name" value="Sigma70_r4"/>
    <property type="match status" value="1"/>
</dbReference>
<sequence length="167" mass="18594">MEADSEFDEFVRSRTPALTRFAFLLCGHEATAQDIVQSALARTLLRWRRIDPGRVEAYVKTAIVNEQRSLWRRRWRRAEVSTGALPERAGEDPTGRSDDRDALRRALLELPTGQRTAVVLRYFDDLTEAETAAVMNCSVGTVKSQTSKGLARLRAALTGSETVTAVA</sequence>
<dbReference type="InterPro" id="IPR039425">
    <property type="entry name" value="RNA_pol_sigma-70-like"/>
</dbReference>
<dbReference type="GO" id="GO:0016987">
    <property type="term" value="F:sigma factor activity"/>
    <property type="evidence" value="ECO:0007669"/>
    <property type="project" value="UniProtKB-KW"/>
</dbReference>
<protein>
    <submittedName>
        <fullName evidence="8">RNA polymerase sigma factor</fullName>
    </submittedName>
</protein>
<reference evidence="8" key="1">
    <citation type="submission" date="2021-01" db="EMBL/GenBank/DDBJ databases">
        <title>Whole genome shotgun sequence of Rugosimonospora africana NBRC 104875.</title>
        <authorList>
            <person name="Komaki H."/>
            <person name="Tamura T."/>
        </authorList>
    </citation>
    <scope>NUCLEOTIDE SEQUENCE</scope>
    <source>
        <strain evidence="8">NBRC 104875</strain>
    </source>
</reference>
<dbReference type="InterPro" id="IPR036388">
    <property type="entry name" value="WH-like_DNA-bd_sf"/>
</dbReference>
<evidence type="ECO:0000259" key="6">
    <source>
        <dbReference type="Pfam" id="PF04542"/>
    </source>
</evidence>
<keyword evidence="9" id="KW-1185">Reference proteome</keyword>
<dbReference type="NCBIfam" id="TIGR02983">
    <property type="entry name" value="SigE-fam_strep"/>
    <property type="match status" value="1"/>
</dbReference>
<evidence type="ECO:0000259" key="7">
    <source>
        <dbReference type="Pfam" id="PF08281"/>
    </source>
</evidence>
<evidence type="ECO:0000256" key="5">
    <source>
        <dbReference type="ARBA" id="ARBA00023163"/>
    </source>
</evidence>
<dbReference type="EMBL" id="BONZ01000055">
    <property type="protein sequence ID" value="GIH17432.1"/>
    <property type="molecule type" value="Genomic_DNA"/>
</dbReference>
<evidence type="ECO:0000256" key="4">
    <source>
        <dbReference type="ARBA" id="ARBA00023125"/>
    </source>
</evidence>
<dbReference type="InterPro" id="IPR013325">
    <property type="entry name" value="RNA_pol_sigma_r2"/>
</dbReference>
<keyword evidence="3" id="KW-0731">Sigma factor</keyword>
<dbReference type="GO" id="GO:0003677">
    <property type="term" value="F:DNA binding"/>
    <property type="evidence" value="ECO:0007669"/>
    <property type="project" value="UniProtKB-KW"/>
</dbReference>
<keyword evidence="2" id="KW-0805">Transcription regulation</keyword>
<dbReference type="Proteomes" id="UP000642748">
    <property type="component" value="Unassembled WGS sequence"/>
</dbReference>
<dbReference type="InterPro" id="IPR013324">
    <property type="entry name" value="RNA_pol_sigma_r3/r4-like"/>
</dbReference>
<dbReference type="Pfam" id="PF08281">
    <property type="entry name" value="Sigma70_r4_2"/>
    <property type="match status" value="1"/>
</dbReference>
<dbReference type="Gene3D" id="1.10.1740.10">
    <property type="match status" value="1"/>
</dbReference>
<dbReference type="NCBIfam" id="TIGR02937">
    <property type="entry name" value="sigma70-ECF"/>
    <property type="match status" value="1"/>
</dbReference>
<evidence type="ECO:0000313" key="9">
    <source>
        <dbReference type="Proteomes" id="UP000642748"/>
    </source>
</evidence>
<name>A0A8J3QWL0_9ACTN</name>
<dbReference type="PANTHER" id="PTHR43133">
    <property type="entry name" value="RNA POLYMERASE ECF-TYPE SIGMA FACTO"/>
    <property type="match status" value="1"/>
</dbReference>